<name>A0ACB0Z1G9_MELEN</name>
<evidence type="ECO:0000313" key="2">
    <source>
        <dbReference type="Proteomes" id="UP001497535"/>
    </source>
</evidence>
<gene>
    <name evidence="1" type="ORF">MENTE1834_LOCUS19453</name>
</gene>
<protein>
    <submittedName>
        <fullName evidence="1">Uncharacterized protein</fullName>
    </submittedName>
</protein>
<comment type="caution">
    <text evidence="1">The sequence shown here is derived from an EMBL/GenBank/DDBJ whole genome shotgun (WGS) entry which is preliminary data.</text>
</comment>
<reference evidence="1" key="1">
    <citation type="submission" date="2023-11" db="EMBL/GenBank/DDBJ databases">
        <authorList>
            <person name="Poullet M."/>
        </authorList>
    </citation>
    <scope>NUCLEOTIDE SEQUENCE</scope>
    <source>
        <strain evidence="1">E1834</strain>
    </source>
</reference>
<dbReference type="Proteomes" id="UP001497535">
    <property type="component" value="Unassembled WGS sequence"/>
</dbReference>
<evidence type="ECO:0000313" key="1">
    <source>
        <dbReference type="EMBL" id="CAK5072816.1"/>
    </source>
</evidence>
<proteinExistence type="predicted"/>
<accession>A0ACB0Z1G9</accession>
<dbReference type="EMBL" id="CAVMJV010000023">
    <property type="protein sequence ID" value="CAK5072816.1"/>
    <property type="molecule type" value="Genomic_DNA"/>
</dbReference>
<keyword evidence="2" id="KW-1185">Reference proteome</keyword>
<organism evidence="1 2">
    <name type="scientific">Meloidogyne enterolobii</name>
    <name type="common">Root-knot nematode worm</name>
    <name type="synonym">Meloidogyne mayaguensis</name>
    <dbReference type="NCBI Taxonomy" id="390850"/>
    <lineage>
        <taxon>Eukaryota</taxon>
        <taxon>Metazoa</taxon>
        <taxon>Ecdysozoa</taxon>
        <taxon>Nematoda</taxon>
        <taxon>Chromadorea</taxon>
        <taxon>Rhabditida</taxon>
        <taxon>Tylenchina</taxon>
        <taxon>Tylenchomorpha</taxon>
        <taxon>Tylenchoidea</taxon>
        <taxon>Meloidogynidae</taxon>
        <taxon>Meloidogyninae</taxon>
        <taxon>Meloidogyne</taxon>
    </lineage>
</organism>
<sequence>MLPRSEAFKLLSNDGDFLLRLSKPDGTEKIILSTIQKGSEFNFAIKYFKKLTIITTQTIEDLMNQQLKCSKKIWWIQHLTLTTPINRHPWELTKQSLKFGIVLGSGAFGVVRKAELNGNKVAVKEQNESFKLLQEAILMQKLQHQNIVKFIGITLDALPFMLVMELCLNGSLCDYLQLNYTDTGTKIKMCLDVASGLAHMHNKNIIHVDVAARNCLYSNNQVKIADFGLSRILPMGVVFVNILANENLPLRYLAPQTYQNKVLGKTTDVWSYGVMTWEIFANCQTPPYANNTNSQVKNQILSGKILEFNSSTPKEFSQFVINKIFNKNVTERASMNEVVLAIENMIKDRVKKTNKEKKGKRKG</sequence>